<dbReference type="KEGG" id="bbel:109479776"/>
<dbReference type="InterPro" id="IPR018155">
    <property type="entry name" value="Hyaluronidase"/>
</dbReference>
<keyword evidence="5 6" id="KW-0326">Glycosidase</keyword>
<protein>
    <recommendedName>
        <fullName evidence="6">Hyaluronidase</fullName>
        <ecNumber evidence="6">3.2.1.35</ecNumber>
    </recommendedName>
</protein>
<keyword evidence="3 6" id="KW-0378">Hydrolase</keyword>
<keyword evidence="7" id="KW-1185">Reference proteome</keyword>
<name>A0A6P4ZKN1_BRABE</name>
<evidence type="ECO:0000256" key="6">
    <source>
        <dbReference type="RuleBase" id="RU610713"/>
    </source>
</evidence>
<evidence type="ECO:0000256" key="2">
    <source>
        <dbReference type="ARBA" id="ARBA00008871"/>
    </source>
</evidence>
<dbReference type="EC" id="3.2.1.35" evidence="6"/>
<evidence type="ECO:0000256" key="1">
    <source>
        <dbReference type="ARBA" id="ARBA00000251"/>
    </source>
</evidence>
<comment type="catalytic activity">
    <reaction evidence="1 6">
        <text>Random hydrolysis of (1-&gt;4)-linkages between N-acetyl-beta-D-glucosamine and D-glucuronate residues in hyaluronate.</text>
        <dbReference type="EC" id="3.2.1.35"/>
    </reaction>
</comment>
<dbReference type="GO" id="GO:0005975">
    <property type="term" value="P:carbohydrate metabolic process"/>
    <property type="evidence" value="ECO:0007669"/>
    <property type="project" value="InterPro"/>
</dbReference>
<dbReference type="PANTHER" id="PTHR11769:SF35">
    <property type="entry name" value="HYALURONIDASE"/>
    <property type="match status" value="1"/>
</dbReference>
<dbReference type="SUPFAM" id="SSF51445">
    <property type="entry name" value="(Trans)glycosidases"/>
    <property type="match status" value="1"/>
</dbReference>
<dbReference type="Pfam" id="PF01630">
    <property type="entry name" value="Glyco_hydro_56"/>
    <property type="match status" value="1"/>
</dbReference>
<evidence type="ECO:0000256" key="4">
    <source>
        <dbReference type="ARBA" id="ARBA00023157"/>
    </source>
</evidence>
<keyword evidence="4" id="KW-1015">Disulfide bond</keyword>
<dbReference type="PANTHER" id="PTHR11769">
    <property type="entry name" value="HYALURONIDASE"/>
    <property type="match status" value="1"/>
</dbReference>
<dbReference type="GO" id="GO:0004415">
    <property type="term" value="F:hyalurononglucosaminidase activity"/>
    <property type="evidence" value="ECO:0007669"/>
    <property type="project" value="UniProtKB-UniRule"/>
</dbReference>
<dbReference type="GeneID" id="109479776"/>
<sequence length="458" mass="52334">MTSSKKVVHYAAIFVLYVVEVCTKSVTVPFVTPPLPSRPFLAVWNVPSEKCGSEFGVDLSLDSYNIVSNPGQEWNGTYMTIFYSQQMGLYPYYNDNNLPINGGIPQVVNMTAHLAKAAEDIRTLIADPEYRGLAVIDWEGWKLVWNRNWDTKAIYKNASRALVEKQHPDWPKEKIEAAAKEEFETAGRTMFTQTVLLAQKLRPNARWGYYLFPDCYNYKKNMYNETAEYSCPQIELERNNQIQWLFQDSTALYPSIYLSSRFEQTEDSRWFVHFRMKEAFRMRASRTGPNIPVYAYIRFVYEDTGEYLTKWDMVHTMGQAADMGADGIVIWGTYLDGGSKEACLKLQSYLQTTLGPYILNVTTAAERCSQQHCSNHGRCVLATGSHGNHDIINNVMETKENFIKYTIDSSSIGKSMRKDDLGKSDSDVNNVMSAGFYHEIPTCQCYLGWTGETCNHKV</sequence>
<evidence type="ECO:0000313" key="7">
    <source>
        <dbReference type="Proteomes" id="UP000515135"/>
    </source>
</evidence>
<gene>
    <name evidence="8" type="primary">LOC109479776</name>
</gene>
<dbReference type="InterPro" id="IPR013785">
    <property type="entry name" value="Aldolase_TIM"/>
</dbReference>
<dbReference type="InterPro" id="IPR017853">
    <property type="entry name" value="GH"/>
</dbReference>
<dbReference type="FunFam" id="3.20.20.70:FF:000065">
    <property type="entry name" value="Hyaluronidase"/>
    <property type="match status" value="1"/>
</dbReference>
<comment type="similarity">
    <text evidence="2 6">Belongs to the glycosyl hydrolase 56 family.</text>
</comment>
<dbReference type="OrthoDB" id="5796153at2759"/>
<dbReference type="AlphaFoldDB" id="A0A6P4ZKN1"/>
<evidence type="ECO:0000256" key="3">
    <source>
        <dbReference type="ARBA" id="ARBA00022801"/>
    </source>
</evidence>
<accession>A0A6P4ZKN1</accession>
<dbReference type="Proteomes" id="UP000515135">
    <property type="component" value="Unplaced"/>
</dbReference>
<reference evidence="8" key="1">
    <citation type="submission" date="2025-08" db="UniProtKB">
        <authorList>
            <consortium name="RefSeq"/>
        </authorList>
    </citation>
    <scope>IDENTIFICATION</scope>
    <source>
        <tissue evidence="8">Gonad</tissue>
    </source>
</reference>
<dbReference type="PRINTS" id="PR00846">
    <property type="entry name" value="GLHYDRLASE56"/>
</dbReference>
<evidence type="ECO:0000256" key="5">
    <source>
        <dbReference type="ARBA" id="ARBA00023295"/>
    </source>
</evidence>
<organism evidence="7 8">
    <name type="scientific">Branchiostoma belcheri</name>
    <name type="common">Amphioxus</name>
    <dbReference type="NCBI Taxonomy" id="7741"/>
    <lineage>
        <taxon>Eukaryota</taxon>
        <taxon>Metazoa</taxon>
        <taxon>Chordata</taxon>
        <taxon>Cephalochordata</taxon>
        <taxon>Leptocardii</taxon>
        <taxon>Amphioxiformes</taxon>
        <taxon>Branchiostomatidae</taxon>
        <taxon>Branchiostoma</taxon>
    </lineage>
</organism>
<dbReference type="GO" id="GO:0030214">
    <property type="term" value="P:hyaluronan catabolic process"/>
    <property type="evidence" value="ECO:0007669"/>
    <property type="project" value="TreeGrafter"/>
</dbReference>
<dbReference type="RefSeq" id="XP_019637333.1">
    <property type="nucleotide sequence ID" value="XM_019781774.1"/>
</dbReference>
<proteinExistence type="inferred from homology"/>
<evidence type="ECO:0000313" key="8">
    <source>
        <dbReference type="RefSeq" id="XP_019637333.1"/>
    </source>
</evidence>
<dbReference type="Gene3D" id="3.20.20.70">
    <property type="entry name" value="Aldolase class I"/>
    <property type="match status" value="1"/>
</dbReference>